<dbReference type="KEGG" id="cfl:Cfla_0304"/>
<organism evidence="1 2">
    <name type="scientific">Cellulomonas flavigena (strain ATCC 482 / DSM 20109 / BCRC 11376 / JCM 18109 / NBRC 3775 / NCIMB 8073 / NRS 134)</name>
    <dbReference type="NCBI Taxonomy" id="446466"/>
    <lineage>
        <taxon>Bacteria</taxon>
        <taxon>Bacillati</taxon>
        <taxon>Actinomycetota</taxon>
        <taxon>Actinomycetes</taxon>
        <taxon>Micrococcales</taxon>
        <taxon>Cellulomonadaceae</taxon>
        <taxon>Cellulomonas</taxon>
    </lineage>
</organism>
<proteinExistence type="predicted"/>
<name>D5UH20_CELFN</name>
<dbReference type="Proteomes" id="UP000000849">
    <property type="component" value="Chromosome"/>
</dbReference>
<dbReference type="AlphaFoldDB" id="D5UH20"/>
<sequence length="150" mass="16197">MSNLSEVGDRDGWRCWLCDEPVDPDASVNSDLGPSVDAVVPARASKGKGKGAAVTERLAHRACNTRKGAVRPVVPWSPDLFVVDPAPIAETVERLRRKPGREVVARCPSRDDADQAAAWLVDRLSRFAPDLDVTTQVEPGGGQYLLAVRV</sequence>
<accession>D5UH20</accession>
<evidence type="ECO:0008006" key="3">
    <source>
        <dbReference type="Google" id="ProtNLM"/>
    </source>
</evidence>
<dbReference type="HOGENOM" id="CLU_1748235_0_0_11"/>
<reference evidence="1 2" key="1">
    <citation type="journal article" date="2010" name="Stand. Genomic Sci.">
        <title>Complete genome sequence of Cellulomonas flavigena type strain (134).</title>
        <authorList>
            <person name="Abt B."/>
            <person name="Foster B."/>
            <person name="Lapidus A."/>
            <person name="Clum A."/>
            <person name="Sun H."/>
            <person name="Pukall R."/>
            <person name="Lucas S."/>
            <person name="Glavina Del Rio T."/>
            <person name="Nolan M."/>
            <person name="Tice H."/>
            <person name="Cheng J.F."/>
            <person name="Pitluck S."/>
            <person name="Liolios K."/>
            <person name="Ivanova N."/>
            <person name="Mavromatis K."/>
            <person name="Ovchinnikova G."/>
            <person name="Pati A."/>
            <person name="Goodwin L."/>
            <person name="Chen A."/>
            <person name="Palaniappan K."/>
            <person name="Land M."/>
            <person name="Hauser L."/>
            <person name="Chang Y.J."/>
            <person name="Jeffries C.D."/>
            <person name="Rohde M."/>
            <person name="Goker M."/>
            <person name="Woyke T."/>
            <person name="Bristow J."/>
            <person name="Eisen J.A."/>
            <person name="Markowitz V."/>
            <person name="Hugenholtz P."/>
            <person name="Kyrpides N.C."/>
            <person name="Klenk H.P."/>
        </authorList>
    </citation>
    <scope>NUCLEOTIDE SEQUENCE [LARGE SCALE GENOMIC DNA]</scope>
    <source>
        <strain evidence="2">ATCC 482 / DSM 20109 / BCRC 11376 / JCM 18109 / NBRC 3775 / NCIMB 8073 / NRS 134</strain>
    </source>
</reference>
<dbReference type="EMBL" id="CP001964">
    <property type="protein sequence ID" value="ADG73223.1"/>
    <property type="molecule type" value="Genomic_DNA"/>
</dbReference>
<dbReference type="eggNOG" id="ENOG5032R9A">
    <property type="taxonomic scope" value="Bacteria"/>
</dbReference>
<keyword evidence="2" id="KW-1185">Reference proteome</keyword>
<gene>
    <name evidence="1" type="ordered locus">Cfla_0304</name>
</gene>
<evidence type="ECO:0000313" key="1">
    <source>
        <dbReference type="EMBL" id="ADG73223.1"/>
    </source>
</evidence>
<protein>
    <recommendedName>
        <fullName evidence="3">HNH endonuclease</fullName>
    </recommendedName>
</protein>
<dbReference type="RefSeq" id="WP_013115557.1">
    <property type="nucleotide sequence ID" value="NC_014151.1"/>
</dbReference>
<evidence type="ECO:0000313" key="2">
    <source>
        <dbReference type="Proteomes" id="UP000000849"/>
    </source>
</evidence>
<dbReference type="STRING" id="446466.Cfla_0304"/>
<dbReference type="OrthoDB" id="268590at2"/>